<dbReference type="AlphaFoldDB" id="A0A0H5FTT2"/>
<dbReference type="EMBL" id="LN868513">
    <property type="protein sequence ID" value="CRX79296.1"/>
    <property type="molecule type" value="Genomic_DNA"/>
</dbReference>
<keyword evidence="2" id="KW-0732">Signal</keyword>
<evidence type="ECO:0000313" key="3">
    <source>
        <dbReference type="EMBL" id="CRX79115.1"/>
    </source>
</evidence>
<dbReference type="EMBL" id="LN868507">
    <property type="protein sequence ID" value="CRX79115.1"/>
    <property type="molecule type" value="Genomic_DNA"/>
</dbReference>
<evidence type="ECO:0000256" key="2">
    <source>
        <dbReference type="SAM" id="SignalP"/>
    </source>
</evidence>
<sequence length="290" mass="32694">MCWSNTTLFYGLWVTTASLNFAATAHKATRPTILAIDLIISRRRRGKLEIEGQDEKTTARELPEEVWEMVKDQLLGVEVRQAELDKLALFRCVDCVEREQSSNSPSMSRPSSDLEWSWDRWEDPPNCPSEDCYYNVFESRVLGPTTSEEDEASYCRWILSPGSGNLDFRGLSAIALPLRSSDVSTKYPTTEPDFTEDRRNASAVSELALQALTLSSNADRRFRRIILDYRLDISQEAVETIVPLSATSSSGTTHRQGNAPQTGGSAKQDDLLELIHDAQPRWMLHTEVMT</sequence>
<accession>A0A0H5FTT2</accession>
<evidence type="ECO:0000256" key="1">
    <source>
        <dbReference type="SAM" id="MobiDB-lite"/>
    </source>
</evidence>
<feature type="region of interest" description="Disordered" evidence="1">
    <location>
        <begin position="245"/>
        <end position="266"/>
    </location>
</feature>
<organism evidence="3">
    <name type="scientific">Leucosporidium scottii</name>
    <dbReference type="NCBI Taxonomy" id="5278"/>
    <lineage>
        <taxon>Eukaryota</taxon>
        <taxon>Fungi</taxon>
        <taxon>Dikarya</taxon>
        <taxon>Basidiomycota</taxon>
        <taxon>Pucciniomycotina</taxon>
        <taxon>Microbotryomycetes</taxon>
        <taxon>Leucosporidiales</taxon>
        <taxon>Leucosporidium</taxon>
    </lineage>
</organism>
<feature type="signal peptide" evidence="2">
    <location>
        <begin position="1"/>
        <end position="17"/>
    </location>
</feature>
<feature type="chain" id="PRO_5007408510" evidence="2">
    <location>
        <begin position="18"/>
        <end position="290"/>
    </location>
</feature>
<reference evidence="3" key="1">
    <citation type="submission" date="2015-06" db="EMBL/GenBank/DDBJ databases">
        <title>Genetic Architecture Underlying Mating-Type Determination in the Yeast Leucosporidium scottii and the Evolution of Mating Systems in Basidiomycetes.</title>
        <authorList>
            <person name="Maia T.M."/>
            <person name="Lopes S."/>
            <person name="Almeida J.M.G.C.F."/>
            <person name="Rosa L.H."/>
            <person name="Sampaio J.P."/>
            <person name="Goncalves P."/>
            <person name="Coelho M.A."/>
        </authorList>
    </citation>
    <scope>NUCLEOTIDE SEQUENCE</scope>
</reference>
<protein>
    <submittedName>
        <fullName evidence="3">Uncharacterized protein</fullName>
    </submittedName>
</protein>
<feature type="compositionally biased region" description="Polar residues" evidence="1">
    <location>
        <begin position="245"/>
        <end position="265"/>
    </location>
</feature>
<name>A0A0H5FTT2_9BASI</name>
<proteinExistence type="predicted"/>